<gene>
    <name evidence="1" type="ORF">M9Y10_041163</name>
</gene>
<keyword evidence="2" id="KW-1185">Reference proteome</keyword>
<name>A0ABR2K4N9_9EUKA</name>
<dbReference type="Proteomes" id="UP001470230">
    <property type="component" value="Unassembled WGS sequence"/>
</dbReference>
<dbReference type="EMBL" id="JAPFFF010000007">
    <property type="protein sequence ID" value="KAK8885711.1"/>
    <property type="molecule type" value="Genomic_DNA"/>
</dbReference>
<evidence type="ECO:0000313" key="2">
    <source>
        <dbReference type="Proteomes" id="UP001470230"/>
    </source>
</evidence>
<organism evidence="1 2">
    <name type="scientific">Tritrichomonas musculus</name>
    <dbReference type="NCBI Taxonomy" id="1915356"/>
    <lineage>
        <taxon>Eukaryota</taxon>
        <taxon>Metamonada</taxon>
        <taxon>Parabasalia</taxon>
        <taxon>Tritrichomonadida</taxon>
        <taxon>Tritrichomonadidae</taxon>
        <taxon>Tritrichomonas</taxon>
    </lineage>
</organism>
<proteinExistence type="predicted"/>
<evidence type="ECO:0000313" key="1">
    <source>
        <dbReference type="EMBL" id="KAK8885711.1"/>
    </source>
</evidence>
<comment type="caution">
    <text evidence="1">The sequence shown here is derived from an EMBL/GenBank/DDBJ whole genome shotgun (WGS) entry which is preliminary data.</text>
</comment>
<reference evidence="1 2" key="1">
    <citation type="submission" date="2024-04" db="EMBL/GenBank/DDBJ databases">
        <title>Tritrichomonas musculus Genome.</title>
        <authorList>
            <person name="Alves-Ferreira E."/>
            <person name="Grigg M."/>
            <person name="Lorenzi H."/>
            <person name="Galac M."/>
        </authorList>
    </citation>
    <scope>NUCLEOTIDE SEQUENCE [LARGE SCALE GENOMIC DNA]</scope>
    <source>
        <strain evidence="1 2">EAF2021</strain>
    </source>
</reference>
<protein>
    <submittedName>
        <fullName evidence="1">Uncharacterized protein</fullName>
    </submittedName>
</protein>
<sequence>MNKTDQKAARNKQVKPRSPTATVGLFDMLNQALSEFVHTEHIQSQDFVDSVDQSIANKKSNPGAIDPVIFSFSPVSSPPSGLFIKYIELLRSRYLKSLAQIFCSRSTDFWRFHHFIASQATQSPELFDFLSQLAQNAAETEPQLLAGLFMKNVFSIYSPFLNDRNLIPPVITLIFAHTESDESSRDSRVPQILNCCPDVETQYIILSHTVMQERIFSSRLCDLYADYVDKGLDNKDYQPYAIHILRYLAPINNELLQKYIEKISTFVDDDRTIMQTALIQLLVDANQEAPLAKLIDNTTRLDVLSLTLHLVSELGNISSQLLLQLFKKIGAQNIETVCTERCTVDSPVGPIQLGRLTNTWNSAAVNSTVITHIQSLPLQKWDVEFALCKLLLKQPMDSTSAQIWQQLFATLLPQFGELMRDEEKTEVIFDILGFYLVATLDIDLFEKLQSSLEPVVSVAKEKCKIACTKFLTRVSELGPRFKQLVNNLIML</sequence>
<accession>A0ABR2K4N9</accession>